<keyword evidence="3" id="KW-1185">Reference proteome</keyword>
<name>A0AAW0DAN9_9AGAR</name>
<accession>A0AAW0DAN9</accession>
<evidence type="ECO:0000313" key="3">
    <source>
        <dbReference type="Proteomes" id="UP001383192"/>
    </source>
</evidence>
<evidence type="ECO:0000313" key="2">
    <source>
        <dbReference type="EMBL" id="KAK7049561.1"/>
    </source>
</evidence>
<comment type="caution">
    <text evidence="2">The sequence shown here is derived from an EMBL/GenBank/DDBJ whole genome shotgun (WGS) entry which is preliminary data.</text>
</comment>
<gene>
    <name evidence="2" type="ORF">VNI00_005592</name>
</gene>
<feature type="region of interest" description="Disordered" evidence="1">
    <location>
        <begin position="581"/>
        <end position="655"/>
    </location>
</feature>
<sequence length="655" mass="73362">MPRLKKPKAPVPRNVISPRLRITKKVYVKLTAAEKQRRSEAASEKREEIRQAVDTWLVDILGHAQTLADRFKKKPRYFLNMLFQNNIRMSKKQTKTNSFNAWKSEKALELKEAGEPPMDVEDLVATYRHEYDTLDEKQKAEMVHAFETRRQIEEWEKIKFPTLKSRIRGAAEIVHAVVELLKVAKLRCGIEAMFLMVRSDPDPFMDPKWFWTNPNWVDYMKAILRQGRGFDPKIMAAKLESFSIAGCDPNNMLKTVDDQSKWYKTLIREEMLSRLLDAVNEGSTLKMDFTTVPYEKFDKLVTFPHGVVVKNWPFPQFQNPSKLSNTVEPLKELYNGLRNGSIGFERLSDKEHKEWVTKYEEGLKSGAIQVKARRVRSDAGKKRGPQKGKRKRTGPDVGREDGEWEDVGSGDEEEEDAEEEWTGIGGGDDEHGVDGEDERPRKRTKTAAAKPAAKTKTSKKPSSKPPRASRSTTQTSSKPKMKPTSTPIQEEDERREGAGEEMLNEHPSGLTPSPNSSVPDECRVSPRSASPLHPIPPTPDEGDVEHVDGDQGGSKGSGKGVDADGNVGDGIIVNDVDVDRATGNARRAPQPKVVKHFGDDWPGRPPPGKKRKANGGTLTKKVGTVGNNGSAKGKPKPKPVGKAAEDRQNRLQQDS</sequence>
<dbReference type="EMBL" id="JAYKXP010000016">
    <property type="protein sequence ID" value="KAK7049561.1"/>
    <property type="molecule type" value="Genomic_DNA"/>
</dbReference>
<dbReference type="AlphaFoldDB" id="A0AAW0DAN9"/>
<dbReference type="Proteomes" id="UP001383192">
    <property type="component" value="Unassembled WGS sequence"/>
</dbReference>
<organism evidence="2 3">
    <name type="scientific">Paramarasmius palmivorus</name>
    <dbReference type="NCBI Taxonomy" id="297713"/>
    <lineage>
        <taxon>Eukaryota</taxon>
        <taxon>Fungi</taxon>
        <taxon>Dikarya</taxon>
        <taxon>Basidiomycota</taxon>
        <taxon>Agaricomycotina</taxon>
        <taxon>Agaricomycetes</taxon>
        <taxon>Agaricomycetidae</taxon>
        <taxon>Agaricales</taxon>
        <taxon>Marasmiineae</taxon>
        <taxon>Marasmiaceae</taxon>
        <taxon>Paramarasmius</taxon>
    </lineage>
</organism>
<feature type="compositionally biased region" description="Basic and acidic residues" evidence="1">
    <location>
        <begin position="428"/>
        <end position="440"/>
    </location>
</feature>
<feature type="compositionally biased region" description="Polar residues" evidence="1">
    <location>
        <begin position="474"/>
        <end position="488"/>
    </location>
</feature>
<evidence type="ECO:0000256" key="1">
    <source>
        <dbReference type="SAM" id="MobiDB-lite"/>
    </source>
</evidence>
<feature type="compositionally biased region" description="Acidic residues" evidence="1">
    <location>
        <begin position="402"/>
        <end position="421"/>
    </location>
</feature>
<protein>
    <submittedName>
        <fullName evidence="2">Uncharacterized protein</fullName>
    </submittedName>
</protein>
<feature type="compositionally biased region" description="Low complexity" evidence="1">
    <location>
        <begin position="615"/>
        <end position="632"/>
    </location>
</feature>
<reference evidence="2 3" key="1">
    <citation type="submission" date="2024-01" db="EMBL/GenBank/DDBJ databases">
        <title>A draft genome for a cacao thread blight-causing isolate of Paramarasmius palmivorus.</title>
        <authorList>
            <person name="Baruah I.K."/>
            <person name="Bukari Y."/>
            <person name="Amoako-Attah I."/>
            <person name="Meinhardt L.W."/>
            <person name="Bailey B.A."/>
            <person name="Cohen S.P."/>
        </authorList>
    </citation>
    <scope>NUCLEOTIDE SEQUENCE [LARGE SCALE GENOMIC DNA]</scope>
    <source>
        <strain evidence="2 3">GH-12</strain>
    </source>
</reference>
<feature type="compositionally biased region" description="Gly residues" evidence="1">
    <location>
        <begin position="550"/>
        <end position="559"/>
    </location>
</feature>
<feature type="compositionally biased region" description="Low complexity" evidence="1">
    <location>
        <begin position="446"/>
        <end position="455"/>
    </location>
</feature>
<proteinExistence type="predicted"/>
<feature type="region of interest" description="Disordered" evidence="1">
    <location>
        <begin position="370"/>
        <end position="569"/>
    </location>
</feature>
<feature type="compositionally biased region" description="Basic residues" evidence="1">
    <location>
        <begin position="382"/>
        <end position="392"/>
    </location>
</feature>